<feature type="region of interest" description="Disordered" evidence="1">
    <location>
        <begin position="26"/>
        <end position="49"/>
    </location>
</feature>
<keyword evidence="3" id="KW-1185">Reference proteome</keyword>
<reference evidence="2 3" key="1">
    <citation type="submission" date="2019-06" db="EMBL/GenBank/DDBJ databases">
        <title>A chromosome-scale genome assembly of the European perch, Perca fluviatilis.</title>
        <authorList>
            <person name="Roques C."/>
            <person name="Zahm M."/>
            <person name="Cabau C."/>
            <person name="Klopp C."/>
            <person name="Bouchez O."/>
            <person name="Donnadieu C."/>
            <person name="Kuhl H."/>
            <person name="Gislard M."/>
            <person name="Guendouz S."/>
            <person name="Journot L."/>
            <person name="Haffray P."/>
            <person name="Bestin A."/>
            <person name="Morvezen R."/>
            <person name="Feron R."/>
            <person name="Wen M."/>
            <person name="Jouanno E."/>
            <person name="Herpin A."/>
            <person name="Schartl M."/>
            <person name="Postlethwait J."/>
            <person name="Schaerlinger B."/>
            <person name="Chardard D."/>
            <person name="Lecocq T."/>
            <person name="Poncet C."/>
            <person name="Jaffrelo L."/>
            <person name="Lampietro C."/>
            <person name="Guiguen Y."/>
        </authorList>
    </citation>
    <scope>NUCLEOTIDE SEQUENCE [LARGE SCALE GENOMIC DNA]</scope>
    <source>
        <tissue evidence="2">Blood</tissue>
    </source>
</reference>
<comment type="caution">
    <text evidence="2">The sequence shown here is derived from an EMBL/GenBank/DDBJ whole genome shotgun (WGS) entry which is preliminary data.</text>
</comment>
<sequence>MPISSPLVVISSDAFLSSQSGWICHPGGDAGTARHSNQQTEEEDVSTSVQLRELPKSSLSFVWVSIG</sequence>
<dbReference type="EMBL" id="VHII01000007">
    <property type="protein sequence ID" value="KAF1387544.1"/>
    <property type="molecule type" value="Genomic_DNA"/>
</dbReference>
<gene>
    <name evidence="2" type="ORF">PFLUV_G00080970</name>
</gene>
<proteinExistence type="predicted"/>
<dbReference type="AlphaFoldDB" id="A0A6A5FD50"/>
<evidence type="ECO:0000256" key="1">
    <source>
        <dbReference type="SAM" id="MobiDB-lite"/>
    </source>
</evidence>
<evidence type="ECO:0000313" key="2">
    <source>
        <dbReference type="EMBL" id="KAF1387544.1"/>
    </source>
</evidence>
<accession>A0A6A5FD50</accession>
<protein>
    <submittedName>
        <fullName evidence="2">Uncharacterized protein</fullName>
    </submittedName>
</protein>
<evidence type="ECO:0000313" key="3">
    <source>
        <dbReference type="Proteomes" id="UP000465112"/>
    </source>
</evidence>
<dbReference type="Proteomes" id="UP000465112">
    <property type="component" value="Chromosome 7"/>
</dbReference>
<name>A0A6A5FD50_PERFL</name>
<organism evidence="2 3">
    <name type="scientific">Perca fluviatilis</name>
    <name type="common">European perch</name>
    <dbReference type="NCBI Taxonomy" id="8168"/>
    <lineage>
        <taxon>Eukaryota</taxon>
        <taxon>Metazoa</taxon>
        <taxon>Chordata</taxon>
        <taxon>Craniata</taxon>
        <taxon>Vertebrata</taxon>
        <taxon>Euteleostomi</taxon>
        <taxon>Actinopterygii</taxon>
        <taxon>Neopterygii</taxon>
        <taxon>Teleostei</taxon>
        <taxon>Neoteleostei</taxon>
        <taxon>Acanthomorphata</taxon>
        <taxon>Eupercaria</taxon>
        <taxon>Perciformes</taxon>
        <taxon>Percoidei</taxon>
        <taxon>Percidae</taxon>
        <taxon>Percinae</taxon>
        <taxon>Perca</taxon>
    </lineage>
</organism>